<dbReference type="Gene3D" id="1.10.1740.70">
    <property type="entry name" value="ChaB"/>
    <property type="match status" value="1"/>
</dbReference>
<accession>A0A330GGE9</accession>
<dbReference type="AlphaFoldDB" id="A0A330GGE9"/>
<proteinExistence type="predicted"/>
<reference evidence="1 2" key="2">
    <citation type="submission" date="2018-07" db="EMBL/GenBank/DDBJ databases">
        <title>Diversity of Mesorhizobium strains in Brazil.</title>
        <authorList>
            <person name="Helene L.C.F."/>
            <person name="Dall'Agnol R."/>
            <person name="Delamuta J.R.M."/>
            <person name="Hungria M."/>
        </authorList>
    </citation>
    <scope>NUCLEOTIDE SEQUENCE [LARGE SCALE GENOMIC DNA]</scope>
    <source>
        <strain evidence="1 2">CNPSo 3140</strain>
    </source>
</reference>
<dbReference type="Pfam" id="PF06150">
    <property type="entry name" value="ChaB"/>
    <property type="match status" value="1"/>
</dbReference>
<keyword evidence="2" id="KW-1185">Reference proteome</keyword>
<dbReference type="EMBL" id="QMBQ01000013">
    <property type="protein sequence ID" value="RAZ71689.1"/>
    <property type="molecule type" value="Genomic_DNA"/>
</dbReference>
<sequence>MVIRSALANEYLDRGERREKIARRVAWAAVKHRYRKQGNG</sequence>
<dbReference type="RefSeq" id="WP_112131257.1">
    <property type="nucleotide sequence ID" value="NZ_QMBQ01000013.1"/>
</dbReference>
<comment type="caution">
    <text evidence="1">The sequence shown here is derived from an EMBL/GenBank/DDBJ whole genome shotgun (WGS) entry which is preliminary data.</text>
</comment>
<organism evidence="1 2">
    <name type="scientific">Mesorhizobium atlanticum</name>
    <dbReference type="NCBI Taxonomy" id="2233532"/>
    <lineage>
        <taxon>Bacteria</taxon>
        <taxon>Pseudomonadati</taxon>
        <taxon>Pseudomonadota</taxon>
        <taxon>Alphaproteobacteria</taxon>
        <taxon>Hyphomicrobiales</taxon>
        <taxon>Phyllobacteriaceae</taxon>
        <taxon>Mesorhizobium</taxon>
    </lineage>
</organism>
<dbReference type="OrthoDB" id="73307at2"/>
<protein>
    <submittedName>
        <fullName evidence="1">Uncharacterized protein</fullName>
    </submittedName>
</protein>
<evidence type="ECO:0000313" key="1">
    <source>
        <dbReference type="EMBL" id="RAZ71689.1"/>
    </source>
</evidence>
<dbReference type="InterPro" id="IPR009317">
    <property type="entry name" value="ChaB"/>
</dbReference>
<dbReference type="SUPFAM" id="SSF140376">
    <property type="entry name" value="ChaB-like"/>
    <property type="match status" value="1"/>
</dbReference>
<dbReference type="InterPro" id="IPR037205">
    <property type="entry name" value="ChaB_sf"/>
</dbReference>
<reference evidence="2" key="1">
    <citation type="submission" date="2018-06" db="EMBL/GenBank/DDBJ databases">
        <authorList>
            <person name="Helene L.C."/>
            <person name="Dall'Agnol R."/>
            <person name="Delamuta J.R."/>
            <person name="Hungria M."/>
        </authorList>
    </citation>
    <scope>NUCLEOTIDE SEQUENCE [LARGE SCALE GENOMIC DNA]</scope>
    <source>
        <strain evidence="2">CNPSo 3140</strain>
    </source>
</reference>
<name>A0A330GGE9_9HYPH</name>
<dbReference type="Proteomes" id="UP000251956">
    <property type="component" value="Unassembled WGS sequence"/>
</dbReference>
<gene>
    <name evidence="1" type="ORF">DPM35_30845</name>
</gene>
<evidence type="ECO:0000313" key="2">
    <source>
        <dbReference type="Proteomes" id="UP000251956"/>
    </source>
</evidence>